<feature type="binding site" evidence="13">
    <location>
        <position position="243"/>
    </location>
    <ligand>
        <name>[4Fe-4S] cluster</name>
        <dbReference type="ChEBI" id="CHEBI:49883"/>
        <label>2</label>
    </ligand>
</feature>
<dbReference type="InterPro" id="IPR001821">
    <property type="entry name" value="NiFe_hydrogenase_ssu"/>
</dbReference>
<sequence length="357" mass="39193">MFTRRQFIQLCLKGMAAYSLSPLIIPRLAEALEAMGKKPVVLYMEANTCAGNFFSLMNTLNPSLQDLLFESLDIRYSNTLMTAQGEEALDILMETVEEGDYILMVEGTIPTRAEGNYGISALLGEKEITHVEMINYVGSNAKTIIAVGTCAAFGGPYAAHPNPSHSLPVSKVLNRQTINVPGCPVHPDWVVGTLSHVVLFGDPPLGVHNRPLLFYGENIHERCPRRQMFERGIFARHPGEEKCLYLIGCKGPVTYSDCPLRQWIGLHNSWPVEANTPCIGCVNADFPEKSMPFFQHLPQVGVGGVNTRAKNFARVAAGVTALGIGGHFLATGARGRLRTKLKEELRINKGEKGEKDE</sequence>
<dbReference type="Gene3D" id="4.10.480.10">
    <property type="entry name" value="Cytochrome-c3 hydrogenase, C-terminal domain"/>
    <property type="match status" value="1"/>
</dbReference>
<evidence type="ECO:0000259" key="14">
    <source>
        <dbReference type="Pfam" id="PF01058"/>
    </source>
</evidence>
<dbReference type="InterPro" id="IPR006311">
    <property type="entry name" value="TAT_signal"/>
</dbReference>
<feature type="binding site" evidence="13">
    <location>
        <position position="281"/>
    </location>
    <ligand>
        <name>[3Fe-4S] cluster</name>
        <dbReference type="ChEBI" id="CHEBI:21137"/>
    </ligand>
</feature>
<dbReference type="PIRSF" id="PIRSF000310">
    <property type="entry name" value="NiFe_hyd_ssu"/>
    <property type="match status" value="1"/>
</dbReference>
<dbReference type="GO" id="GO:0009061">
    <property type="term" value="P:anaerobic respiration"/>
    <property type="evidence" value="ECO:0007669"/>
    <property type="project" value="TreeGrafter"/>
</dbReference>
<feature type="binding site" evidence="13">
    <location>
        <position position="150"/>
    </location>
    <ligand>
        <name>[4Fe-4S] cluster</name>
        <dbReference type="ChEBI" id="CHEBI:49883"/>
        <label>1</label>
    </ligand>
</feature>
<dbReference type="PANTHER" id="PTHR30013">
    <property type="entry name" value="NIFE / NIFESE HYDROGENASE SMALL SUBUNIT FAMILY MEMBER"/>
    <property type="match status" value="1"/>
</dbReference>
<comment type="cofactor">
    <cofactor evidence="1">
        <name>[3Fe-4S] cluster</name>
        <dbReference type="ChEBI" id="CHEBI:21137"/>
    </cofactor>
</comment>
<gene>
    <name evidence="16" type="ORF">D5R97_04180</name>
</gene>
<dbReference type="GO" id="GO:0009055">
    <property type="term" value="F:electron transfer activity"/>
    <property type="evidence" value="ECO:0007669"/>
    <property type="project" value="TreeGrafter"/>
</dbReference>
<accession>A0A424YFL8</accession>
<comment type="caution">
    <text evidence="16">The sequence shown here is derived from an EMBL/GenBank/DDBJ whole genome shotgun (WGS) entry which is preliminary data.</text>
</comment>
<dbReference type="PANTHER" id="PTHR30013:SF7">
    <property type="entry name" value="HYDROGENASE-2 SMALL CHAIN"/>
    <property type="match status" value="1"/>
</dbReference>
<dbReference type="InterPro" id="IPR037024">
    <property type="entry name" value="NiFe_Hase_small_N_sf"/>
</dbReference>
<evidence type="ECO:0000256" key="12">
    <source>
        <dbReference type="ARBA" id="ARBA00023291"/>
    </source>
</evidence>
<comment type="cofactor">
    <cofactor evidence="2">
        <name>[4Fe-4S] cluster</name>
        <dbReference type="ChEBI" id="CHEBI:49883"/>
    </cofactor>
</comment>
<dbReference type="GO" id="GO:0046872">
    <property type="term" value="F:metal ion binding"/>
    <property type="evidence" value="ECO:0007669"/>
    <property type="project" value="UniProtKB-KW"/>
</dbReference>
<dbReference type="InterPro" id="IPR006137">
    <property type="entry name" value="NADH_UbQ_OxRdtase-like_20kDa"/>
</dbReference>
<name>A0A424YFL8_9FIRM</name>
<evidence type="ECO:0000256" key="13">
    <source>
        <dbReference type="PIRSR" id="PIRSR000310-1"/>
    </source>
</evidence>
<dbReference type="AlphaFoldDB" id="A0A424YFL8"/>
<dbReference type="Pfam" id="PF14720">
    <property type="entry name" value="NiFe_hyd_SSU_C"/>
    <property type="match status" value="1"/>
</dbReference>
<dbReference type="GO" id="GO:0016020">
    <property type="term" value="C:membrane"/>
    <property type="evidence" value="ECO:0007669"/>
    <property type="project" value="TreeGrafter"/>
</dbReference>
<dbReference type="InterPro" id="IPR027394">
    <property type="entry name" value="Cytochrome-c3_hydrogenase_C"/>
</dbReference>
<evidence type="ECO:0000313" key="16">
    <source>
        <dbReference type="EMBL" id="RQD76589.1"/>
    </source>
</evidence>
<evidence type="ECO:0000313" key="17">
    <source>
        <dbReference type="Proteomes" id="UP000285138"/>
    </source>
</evidence>
<dbReference type="Pfam" id="PF01058">
    <property type="entry name" value="Oxidored_q6"/>
    <property type="match status" value="1"/>
</dbReference>
<evidence type="ECO:0000256" key="4">
    <source>
        <dbReference type="ARBA" id="ARBA00006605"/>
    </source>
</evidence>
<feature type="binding site" evidence="13">
    <location>
        <position position="220"/>
    </location>
    <ligand>
        <name>[4Fe-4S] cluster</name>
        <dbReference type="ChEBI" id="CHEBI:49883"/>
        <label>2</label>
    </ligand>
</feature>
<evidence type="ECO:0000256" key="10">
    <source>
        <dbReference type="ARBA" id="ARBA00023004"/>
    </source>
</evidence>
<evidence type="ECO:0000256" key="11">
    <source>
        <dbReference type="ARBA" id="ARBA00023014"/>
    </source>
</evidence>
<dbReference type="GO" id="GO:0009375">
    <property type="term" value="C:ferredoxin hydrogenase complex"/>
    <property type="evidence" value="ECO:0007669"/>
    <property type="project" value="InterPro"/>
</dbReference>
<dbReference type="PRINTS" id="PR00614">
    <property type="entry name" value="NIHGNASESMLL"/>
</dbReference>
<feature type="binding site" evidence="13">
    <location>
        <position position="278"/>
    </location>
    <ligand>
        <name>[3Fe-4S] cluster</name>
        <dbReference type="ChEBI" id="CHEBI:21137"/>
    </ligand>
</feature>
<evidence type="ECO:0000256" key="8">
    <source>
        <dbReference type="ARBA" id="ARBA00022729"/>
    </source>
</evidence>
<feature type="binding site" evidence="13">
    <location>
        <position position="249"/>
    </location>
    <ligand>
        <name>[4Fe-4S] cluster</name>
        <dbReference type="ChEBI" id="CHEBI:49883"/>
        <label>2</label>
    </ligand>
</feature>
<evidence type="ECO:0000259" key="15">
    <source>
        <dbReference type="Pfam" id="PF14720"/>
    </source>
</evidence>
<dbReference type="GO" id="GO:0044569">
    <property type="term" value="C:[Ni-Fe] hydrogenase complex"/>
    <property type="evidence" value="ECO:0007669"/>
    <property type="project" value="TreeGrafter"/>
</dbReference>
<comment type="subcellular location">
    <subcellularLocation>
        <location evidence="3">Cell envelope</location>
    </subcellularLocation>
</comment>
<dbReference type="Proteomes" id="UP000285138">
    <property type="component" value="Unassembled WGS sequence"/>
</dbReference>
<evidence type="ECO:0000256" key="9">
    <source>
        <dbReference type="ARBA" id="ARBA00023002"/>
    </source>
</evidence>
<keyword evidence="7 13" id="KW-0479">Metal-binding</keyword>
<keyword evidence="9" id="KW-0560">Oxidoreductase</keyword>
<keyword evidence="10 13" id="KW-0408">Iron</keyword>
<evidence type="ECO:0000256" key="6">
    <source>
        <dbReference type="ARBA" id="ARBA00022485"/>
    </source>
</evidence>
<keyword evidence="16" id="KW-0456">Lyase</keyword>
<dbReference type="Gene3D" id="3.40.50.700">
    <property type="entry name" value="NADH:ubiquinone oxidoreductase-like, 20kDa subunit"/>
    <property type="match status" value="1"/>
</dbReference>
<evidence type="ECO:0000256" key="2">
    <source>
        <dbReference type="ARBA" id="ARBA00001966"/>
    </source>
</evidence>
<dbReference type="EMBL" id="QZAA01000112">
    <property type="protein sequence ID" value="RQD76589.1"/>
    <property type="molecule type" value="Genomic_DNA"/>
</dbReference>
<keyword evidence="12 13" id="KW-0003">3Fe-4S</keyword>
<evidence type="ECO:0000256" key="7">
    <source>
        <dbReference type="ARBA" id="ARBA00022723"/>
    </source>
</evidence>
<feature type="domain" description="Cytochrome-c3 hydrogenase C-terminal" evidence="15">
    <location>
        <begin position="215"/>
        <end position="293"/>
    </location>
</feature>
<keyword evidence="6 13" id="KW-0004">4Fe-4S</keyword>
<dbReference type="GO" id="GO:0030313">
    <property type="term" value="C:cell envelope"/>
    <property type="evidence" value="ECO:0007669"/>
    <property type="project" value="UniProtKB-SubCell"/>
</dbReference>
<feature type="domain" description="NADH:ubiquinone oxidoreductase-like 20kDa subunit" evidence="14">
    <location>
        <begin position="49"/>
        <end position="196"/>
    </location>
</feature>
<feature type="binding site" evidence="13">
    <location>
        <position position="258"/>
    </location>
    <ligand>
        <name>[3Fe-4S] cluster</name>
        <dbReference type="ChEBI" id="CHEBI:21137"/>
    </ligand>
</feature>
<comment type="subunit">
    <text evidence="5">Heterodimer of a large and a small subunit.</text>
</comment>
<dbReference type="NCBIfam" id="TIGR00391">
    <property type="entry name" value="hydA"/>
    <property type="match status" value="1"/>
</dbReference>
<comment type="similarity">
    <text evidence="4">Belongs to the [NiFe]/[NiFeSe] hydrogenase small subunit family.</text>
</comment>
<keyword evidence="11 13" id="KW-0411">Iron-sulfur</keyword>
<dbReference type="GO" id="GO:0016829">
    <property type="term" value="F:lyase activity"/>
    <property type="evidence" value="ECO:0007669"/>
    <property type="project" value="UniProtKB-KW"/>
</dbReference>
<organism evidence="16 17">
    <name type="scientific">Candidatus Syntrophonatronum acetioxidans</name>
    <dbReference type="NCBI Taxonomy" id="1795816"/>
    <lineage>
        <taxon>Bacteria</taxon>
        <taxon>Bacillati</taxon>
        <taxon>Bacillota</taxon>
        <taxon>Clostridia</taxon>
        <taxon>Eubacteriales</taxon>
        <taxon>Syntrophomonadaceae</taxon>
        <taxon>Candidatus Syntrophonatronum</taxon>
    </lineage>
</organism>
<evidence type="ECO:0000256" key="1">
    <source>
        <dbReference type="ARBA" id="ARBA00001927"/>
    </source>
</evidence>
<evidence type="ECO:0000256" key="3">
    <source>
        <dbReference type="ARBA" id="ARBA00004196"/>
    </source>
</evidence>
<evidence type="ECO:0000256" key="5">
    <source>
        <dbReference type="ARBA" id="ARBA00011771"/>
    </source>
</evidence>
<feature type="binding site" evidence="13">
    <location>
        <position position="223"/>
    </location>
    <ligand>
        <name>[4Fe-4S] cluster</name>
        <dbReference type="ChEBI" id="CHEBI:49883"/>
        <label>2</label>
    </ligand>
</feature>
<dbReference type="InterPro" id="IPR037148">
    <property type="entry name" value="NiFe-Hase_small_C_sf"/>
</dbReference>
<protein>
    <submittedName>
        <fullName evidence="16">Hyaluronate lyase</fullName>
    </submittedName>
</protein>
<dbReference type="GO" id="GO:0008901">
    <property type="term" value="F:ferredoxin hydrogenase activity"/>
    <property type="evidence" value="ECO:0007669"/>
    <property type="project" value="InterPro"/>
</dbReference>
<reference evidence="16 17" key="1">
    <citation type="submission" date="2018-08" db="EMBL/GenBank/DDBJ databases">
        <title>The metabolism and importance of syntrophic acetate oxidation coupled to methane or sulfide production in haloalkaline environments.</title>
        <authorList>
            <person name="Timmers P.H.A."/>
            <person name="Vavourakis C.D."/>
            <person name="Sorokin D.Y."/>
            <person name="Sinninghe Damste J.S."/>
            <person name="Muyzer G."/>
            <person name="Stams A.J.M."/>
            <person name="Plugge C.M."/>
        </authorList>
    </citation>
    <scope>NUCLEOTIDE SEQUENCE [LARGE SCALE GENOMIC DNA]</scope>
    <source>
        <strain evidence="16">MSAO_Bac1</strain>
    </source>
</reference>
<keyword evidence="8" id="KW-0732">Signal</keyword>
<dbReference type="GO" id="GO:0051539">
    <property type="term" value="F:4 iron, 4 sulfur cluster binding"/>
    <property type="evidence" value="ECO:0007669"/>
    <property type="project" value="UniProtKB-KW"/>
</dbReference>
<feature type="binding site" evidence="13">
    <location>
        <position position="183"/>
    </location>
    <ligand>
        <name>[4Fe-4S] cluster</name>
        <dbReference type="ChEBI" id="CHEBI:49883"/>
        <label>1</label>
    </ligand>
</feature>
<feature type="binding site" evidence="13">
    <location>
        <position position="49"/>
    </location>
    <ligand>
        <name>[4Fe-4S] cluster</name>
        <dbReference type="ChEBI" id="CHEBI:49883"/>
        <label>1</label>
    </ligand>
</feature>
<proteinExistence type="inferred from homology"/>
<dbReference type="PROSITE" id="PS51318">
    <property type="entry name" value="TAT"/>
    <property type="match status" value="1"/>
</dbReference>
<dbReference type="SUPFAM" id="SSF56770">
    <property type="entry name" value="HydA/Nqo6-like"/>
    <property type="match status" value="1"/>
</dbReference>
<dbReference type="GO" id="GO:0051538">
    <property type="term" value="F:3 iron, 4 sulfur cluster binding"/>
    <property type="evidence" value="ECO:0007669"/>
    <property type="project" value="UniProtKB-KW"/>
</dbReference>